<dbReference type="OrthoDB" id="9808843at2"/>
<feature type="modified residue" description="4-aspartylphosphate" evidence="2">
    <location>
        <position position="77"/>
    </location>
</feature>
<dbReference type="InterPro" id="IPR011006">
    <property type="entry name" value="CheY-like_superfamily"/>
</dbReference>
<dbReference type="RefSeq" id="WP_111275678.1">
    <property type="nucleotide sequence ID" value="NZ_QFYS01000003.1"/>
</dbReference>
<dbReference type="EMBL" id="QFYS01000003">
    <property type="protein sequence ID" value="RAK66369.1"/>
    <property type="molecule type" value="Genomic_DNA"/>
</dbReference>
<keyword evidence="5" id="KW-1185">Reference proteome</keyword>
<feature type="domain" description="Response regulatory" evidence="3">
    <location>
        <begin position="28"/>
        <end position="147"/>
    </location>
</feature>
<accession>A0A328BIB8</accession>
<evidence type="ECO:0000256" key="1">
    <source>
        <dbReference type="ARBA" id="ARBA00022553"/>
    </source>
</evidence>
<evidence type="ECO:0000313" key="5">
    <source>
        <dbReference type="Proteomes" id="UP000249524"/>
    </source>
</evidence>
<sequence length="160" mass="17245">MASCRPPQPASPLGTRRRRPRSAARVVHILLAEDHPINQRVVQLILADAPVKLTVTGDGAEAVSAMQREDFDLVLMDLQMPVMDGLVATRMIRELEVAGGRNRCRICVLTANADPDHRSLAFAAGADEFLAKPIDAETLLSVALATNQSQSRQATAPQGD</sequence>
<evidence type="ECO:0000256" key="2">
    <source>
        <dbReference type="PROSITE-ProRule" id="PRU00169"/>
    </source>
</evidence>
<dbReference type="CDD" id="cd17546">
    <property type="entry name" value="REC_hyHK_CKI1_RcsC-like"/>
    <property type="match status" value="1"/>
</dbReference>
<name>A0A328BIB8_9CAUL</name>
<keyword evidence="1 2" id="KW-0597">Phosphoprotein</keyword>
<dbReference type="InterPro" id="IPR001789">
    <property type="entry name" value="Sig_transdc_resp-reg_receiver"/>
</dbReference>
<dbReference type="Proteomes" id="UP000249524">
    <property type="component" value="Unassembled WGS sequence"/>
</dbReference>
<dbReference type="PANTHER" id="PTHR45339">
    <property type="entry name" value="HYBRID SIGNAL TRANSDUCTION HISTIDINE KINASE J"/>
    <property type="match status" value="1"/>
</dbReference>
<proteinExistence type="predicted"/>
<organism evidence="4 5">
    <name type="scientific">Phenylobacterium kunshanense</name>
    <dbReference type="NCBI Taxonomy" id="1445034"/>
    <lineage>
        <taxon>Bacteria</taxon>
        <taxon>Pseudomonadati</taxon>
        <taxon>Pseudomonadota</taxon>
        <taxon>Alphaproteobacteria</taxon>
        <taxon>Caulobacterales</taxon>
        <taxon>Caulobacteraceae</taxon>
        <taxon>Phenylobacterium</taxon>
    </lineage>
</organism>
<dbReference type="SMART" id="SM00448">
    <property type="entry name" value="REC"/>
    <property type="match status" value="1"/>
</dbReference>
<gene>
    <name evidence="4" type="ORF">DJ019_08975</name>
</gene>
<evidence type="ECO:0000259" key="3">
    <source>
        <dbReference type="PROSITE" id="PS50110"/>
    </source>
</evidence>
<dbReference type="AlphaFoldDB" id="A0A328BIB8"/>
<comment type="caution">
    <text evidence="4">The sequence shown here is derived from an EMBL/GenBank/DDBJ whole genome shotgun (WGS) entry which is preliminary data.</text>
</comment>
<reference evidence="4 5" key="1">
    <citation type="submission" date="2018-05" db="EMBL/GenBank/DDBJ databases">
        <authorList>
            <person name="Lanie J.A."/>
            <person name="Ng W.-L."/>
            <person name="Kazmierczak K.M."/>
            <person name="Andrzejewski T.M."/>
            <person name="Davidsen T.M."/>
            <person name="Wayne K.J."/>
            <person name="Tettelin H."/>
            <person name="Glass J.I."/>
            <person name="Rusch D."/>
            <person name="Podicherti R."/>
            <person name="Tsui H.-C.T."/>
            <person name="Winkler M.E."/>
        </authorList>
    </citation>
    <scope>NUCLEOTIDE SEQUENCE [LARGE SCALE GENOMIC DNA]</scope>
    <source>
        <strain evidence="4 5">BUT-10</strain>
    </source>
</reference>
<dbReference type="GO" id="GO:0000160">
    <property type="term" value="P:phosphorelay signal transduction system"/>
    <property type="evidence" value="ECO:0007669"/>
    <property type="project" value="InterPro"/>
</dbReference>
<dbReference type="PROSITE" id="PS50110">
    <property type="entry name" value="RESPONSE_REGULATORY"/>
    <property type="match status" value="1"/>
</dbReference>
<protein>
    <recommendedName>
        <fullName evidence="3">Response regulatory domain-containing protein</fullName>
    </recommendedName>
</protein>
<dbReference type="PANTHER" id="PTHR45339:SF3">
    <property type="entry name" value="HISTIDINE KINASE"/>
    <property type="match status" value="1"/>
</dbReference>
<evidence type="ECO:0000313" key="4">
    <source>
        <dbReference type="EMBL" id="RAK66369.1"/>
    </source>
</evidence>
<dbReference type="Gene3D" id="3.40.50.2300">
    <property type="match status" value="1"/>
</dbReference>
<dbReference type="Pfam" id="PF00072">
    <property type="entry name" value="Response_reg"/>
    <property type="match status" value="1"/>
</dbReference>
<dbReference type="SUPFAM" id="SSF52172">
    <property type="entry name" value="CheY-like"/>
    <property type="match status" value="1"/>
</dbReference>